<dbReference type="Pfam" id="PF01288">
    <property type="entry name" value="HPPK"/>
    <property type="match status" value="1"/>
</dbReference>
<keyword evidence="4 10" id="KW-0808">Transferase</keyword>
<comment type="pathway">
    <text evidence="2">Cofactor biosynthesis; tetrahydrofolate biosynthesis; 2-amino-4-hydroxy-6-hydroxymethyl-7,8-dihydropteridine diphosphate from 7,8-dihydroneopterin triphosphate: step 4/4.</text>
</comment>
<reference evidence="10 11" key="1">
    <citation type="submission" date="2023-11" db="EMBL/GenBank/DDBJ databases">
        <title>Bacillus jintuensis, isolated from a mudflat on the Beibu Gulf coast.</title>
        <authorList>
            <person name="Li M."/>
        </authorList>
    </citation>
    <scope>NUCLEOTIDE SEQUENCE [LARGE SCALE GENOMIC DNA]</scope>
    <source>
        <strain evidence="10 11">31A1R</strain>
    </source>
</reference>
<protein>
    <recommendedName>
        <fullName evidence="3">2-amino-4-hydroxy-6-hydroxymethyldihydropteridine diphosphokinase</fullName>
        <ecNumber evidence="3">2.7.6.3</ecNumber>
    </recommendedName>
</protein>
<sequence length="175" mass="20150">MNNTAYISLGTNMGEKSLNLHDAIEYIEENGKIGLVNFSSIYATDPVGYTEQDEFLNMVLHIETELNPLELLDFCLDVENTLGRKREKRWGPRIIDLDILLYNQENINSEKLIVPHPRMKDRAFVIVPLIEISPNITFPEMNQPIKSFLEDIPDKEGVRIWKLKNGEDVFALFAN</sequence>
<dbReference type="EC" id="2.7.6.3" evidence="3"/>
<dbReference type="PANTHER" id="PTHR43071">
    <property type="entry name" value="2-AMINO-4-HYDROXY-6-HYDROXYMETHYLDIHYDROPTERIDINE PYROPHOSPHOKINASE"/>
    <property type="match status" value="1"/>
</dbReference>
<dbReference type="Proteomes" id="UP001290455">
    <property type="component" value="Unassembled WGS sequence"/>
</dbReference>
<evidence type="ECO:0000256" key="7">
    <source>
        <dbReference type="ARBA" id="ARBA00022840"/>
    </source>
</evidence>
<evidence type="ECO:0000256" key="5">
    <source>
        <dbReference type="ARBA" id="ARBA00022741"/>
    </source>
</evidence>
<evidence type="ECO:0000313" key="10">
    <source>
        <dbReference type="EMBL" id="MDZ5474301.1"/>
    </source>
</evidence>
<evidence type="ECO:0000256" key="1">
    <source>
        <dbReference type="ARBA" id="ARBA00000198"/>
    </source>
</evidence>
<evidence type="ECO:0000256" key="6">
    <source>
        <dbReference type="ARBA" id="ARBA00022777"/>
    </source>
</evidence>
<keyword evidence="7" id="KW-0067">ATP-binding</keyword>
<evidence type="ECO:0000259" key="9">
    <source>
        <dbReference type="PROSITE" id="PS00794"/>
    </source>
</evidence>
<dbReference type="EMBL" id="JAXOFX010000023">
    <property type="protein sequence ID" value="MDZ5474301.1"/>
    <property type="molecule type" value="Genomic_DNA"/>
</dbReference>
<dbReference type="InterPro" id="IPR000550">
    <property type="entry name" value="Hppk"/>
</dbReference>
<dbReference type="RefSeq" id="WP_322448588.1">
    <property type="nucleotide sequence ID" value="NZ_JAXOFX010000023.1"/>
</dbReference>
<keyword evidence="11" id="KW-1185">Reference proteome</keyword>
<evidence type="ECO:0000256" key="3">
    <source>
        <dbReference type="ARBA" id="ARBA00013253"/>
    </source>
</evidence>
<evidence type="ECO:0000256" key="4">
    <source>
        <dbReference type="ARBA" id="ARBA00022679"/>
    </source>
</evidence>
<dbReference type="NCBIfam" id="TIGR01498">
    <property type="entry name" value="folK"/>
    <property type="match status" value="1"/>
</dbReference>
<dbReference type="Gene3D" id="3.30.70.560">
    <property type="entry name" value="7,8-Dihydro-6-hydroxymethylpterin-pyrophosphokinase HPPK"/>
    <property type="match status" value="1"/>
</dbReference>
<comment type="caution">
    <text evidence="10">The sequence shown here is derived from an EMBL/GenBank/DDBJ whole genome shotgun (WGS) entry which is preliminary data.</text>
</comment>
<dbReference type="PROSITE" id="PS00794">
    <property type="entry name" value="HPPK"/>
    <property type="match status" value="1"/>
</dbReference>
<organism evidence="10 11">
    <name type="scientific">Robertmurraya mangrovi</name>
    <dbReference type="NCBI Taxonomy" id="3098077"/>
    <lineage>
        <taxon>Bacteria</taxon>
        <taxon>Bacillati</taxon>
        <taxon>Bacillota</taxon>
        <taxon>Bacilli</taxon>
        <taxon>Bacillales</taxon>
        <taxon>Bacillaceae</taxon>
        <taxon>Robertmurraya</taxon>
    </lineage>
</organism>
<feature type="domain" description="7,8-dihydro-6-hydroxymethylpterin-pyrophosphokinase" evidence="9">
    <location>
        <begin position="89"/>
        <end position="100"/>
    </location>
</feature>
<gene>
    <name evidence="10" type="primary">folK</name>
    <name evidence="10" type="ORF">SM124_21635</name>
</gene>
<proteinExistence type="predicted"/>
<dbReference type="CDD" id="cd00483">
    <property type="entry name" value="HPPK"/>
    <property type="match status" value="1"/>
</dbReference>
<keyword evidence="6" id="KW-0418">Kinase</keyword>
<dbReference type="PANTHER" id="PTHR43071:SF1">
    <property type="entry name" value="2-AMINO-4-HYDROXY-6-HYDROXYMETHYLDIHYDROPTERIDINE PYROPHOSPHOKINASE"/>
    <property type="match status" value="1"/>
</dbReference>
<keyword evidence="5" id="KW-0547">Nucleotide-binding</keyword>
<evidence type="ECO:0000256" key="8">
    <source>
        <dbReference type="ARBA" id="ARBA00022909"/>
    </source>
</evidence>
<keyword evidence="8" id="KW-0289">Folate biosynthesis</keyword>
<name>A0ABU5J4P3_9BACI</name>
<accession>A0ABU5J4P3</accession>
<dbReference type="InterPro" id="IPR035907">
    <property type="entry name" value="Hppk_sf"/>
</dbReference>
<evidence type="ECO:0000313" key="11">
    <source>
        <dbReference type="Proteomes" id="UP001290455"/>
    </source>
</evidence>
<comment type="catalytic activity">
    <reaction evidence="1">
        <text>6-hydroxymethyl-7,8-dihydropterin + ATP = (7,8-dihydropterin-6-yl)methyl diphosphate + AMP + H(+)</text>
        <dbReference type="Rhea" id="RHEA:11412"/>
        <dbReference type="ChEBI" id="CHEBI:15378"/>
        <dbReference type="ChEBI" id="CHEBI:30616"/>
        <dbReference type="ChEBI" id="CHEBI:44841"/>
        <dbReference type="ChEBI" id="CHEBI:72950"/>
        <dbReference type="ChEBI" id="CHEBI:456215"/>
        <dbReference type="EC" id="2.7.6.3"/>
    </reaction>
</comment>
<evidence type="ECO:0000256" key="2">
    <source>
        <dbReference type="ARBA" id="ARBA00005051"/>
    </source>
</evidence>
<dbReference type="SUPFAM" id="SSF55083">
    <property type="entry name" value="6-hydroxymethyl-7,8-dihydropterin pyrophosphokinase, HPPK"/>
    <property type="match status" value="1"/>
</dbReference>
<dbReference type="GO" id="GO:0003848">
    <property type="term" value="F:2-amino-4-hydroxy-6-hydroxymethyldihydropteridine diphosphokinase activity"/>
    <property type="evidence" value="ECO:0007669"/>
    <property type="project" value="UniProtKB-EC"/>
</dbReference>